<feature type="transmembrane region" description="Helical" evidence="1">
    <location>
        <begin position="7"/>
        <end position="31"/>
    </location>
</feature>
<dbReference type="RefSeq" id="WP_205359771.1">
    <property type="nucleotide sequence ID" value="NZ_JADKYB010000015.1"/>
</dbReference>
<dbReference type="Proteomes" id="UP000749040">
    <property type="component" value="Unassembled WGS sequence"/>
</dbReference>
<dbReference type="InterPro" id="IPR051082">
    <property type="entry name" value="Pentapeptide-BTB/POZ_domain"/>
</dbReference>
<gene>
    <name evidence="2" type="ORF">ITX44_25755</name>
</gene>
<accession>A0ABS2TZH4</accession>
<dbReference type="Pfam" id="PF00805">
    <property type="entry name" value="Pentapeptide"/>
    <property type="match status" value="2"/>
</dbReference>
<dbReference type="PANTHER" id="PTHR14136:SF17">
    <property type="entry name" value="BTB_POZ DOMAIN-CONTAINING PROTEIN KCTD9"/>
    <property type="match status" value="1"/>
</dbReference>
<dbReference type="PANTHER" id="PTHR14136">
    <property type="entry name" value="BTB_POZ DOMAIN-CONTAINING PROTEIN KCTD9"/>
    <property type="match status" value="1"/>
</dbReference>
<dbReference type="Gene3D" id="2.160.20.80">
    <property type="entry name" value="E3 ubiquitin-protein ligase SopA"/>
    <property type="match status" value="1"/>
</dbReference>
<reference evidence="2 3" key="1">
    <citation type="submission" date="2021-01" db="EMBL/GenBank/DDBJ databases">
        <title>Streptomyces acididurans sp. nov., isolated from a peat swamp forest soil.</title>
        <authorList>
            <person name="Chantavorakit T."/>
            <person name="Duangmal K."/>
        </authorList>
    </citation>
    <scope>NUCLEOTIDE SEQUENCE [LARGE SCALE GENOMIC DNA]</scope>
    <source>
        <strain evidence="2 3">KK5PA1</strain>
    </source>
</reference>
<sequence length="338" mass="36178">MRHRSALGVALGALGVIGGVLVILGPVSWLLAGNSVRSLRGRDQADAVNAVRQTVLAAFAGATVFAGLGYTARTYVLARRGQVTERFRAAVEQLASPELEVRMGGIYSLEHVLAESPQDHTAVVSVLAAYVRNHTNAALARTTVLPEERNADRPMPAWGTQPPQDVQAAVDVLARRPDRREPRRIDLRGAVLIGLSLRGFEFDAAPRLSPMFLTGADLRGADLRGTDLRGSILNGADLRQAFLIGARLFDVPMSGADLREALLQGADLLQADLGGADLRDATHLTAEQLAGAFIDADTRLPTELTADPWVMARLADCSAWRSDESHHLTAPPPTPPPH</sequence>
<keyword evidence="1" id="KW-0812">Transmembrane</keyword>
<name>A0ABS2TZH4_9ACTN</name>
<keyword evidence="1" id="KW-1133">Transmembrane helix</keyword>
<keyword evidence="1" id="KW-0472">Membrane</keyword>
<comment type="caution">
    <text evidence="2">The sequence shown here is derived from an EMBL/GenBank/DDBJ whole genome shotgun (WGS) entry which is preliminary data.</text>
</comment>
<dbReference type="SUPFAM" id="SSF141571">
    <property type="entry name" value="Pentapeptide repeat-like"/>
    <property type="match status" value="1"/>
</dbReference>
<dbReference type="EMBL" id="JADKYB010000015">
    <property type="protein sequence ID" value="MBM9507896.1"/>
    <property type="molecule type" value="Genomic_DNA"/>
</dbReference>
<organism evidence="2 3">
    <name type="scientific">Actinacidiphila acididurans</name>
    <dbReference type="NCBI Taxonomy" id="2784346"/>
    <lineage>
        <taxon>Bacteria</taxon>
        <taxon>Bacillati</taxon>
        <taxon>Actinomycetota</taxon>
        <taxon>Actinomycetes</taxon>
        <taxon>Kitasatosporales</taxon>
        <taxon>Streptomycetaceae</taxon>
        <taxon>Actinacidiphila</taxon>
    </lineage>
</organism>
<keyword evidence="3" id="KW-1185">Reference proteome</keyword>
<protein>
    <submittedName>
        <fullName evidence="2">Pentapeptide repeat-containing protein</fullName>
    </submittedName>
</protein>
<evidence type="ECO:0000256" key="1">
    <source>
        <dbReference type="SAM" id="Phobius"/>
    </source>
</evidence>
<proteinExistence type="predicted"/>
<evidence type="ECO:0000313" key="2">
    <source>
        <dbReference type="EMBL" id="MBM9507896.1"/>
    </source>
</evidence>
<feature type="transmembrane region" description="Helical" evidence="1">
    <location>
        <begin position="51"/>
        <end position="72"/>
    </location>
</feature>
<dbReference type="InterPro" id="IPR001646">
    <property type="entry name" value="5peptide_repeat"/>
</dbReference>
<evidence type="ECO:0000313" key="3">
    <source>
        <dbReference type="Proteomes" id="UP000749040"/>
    </source>
</evidence>